<comment type="caution">
    <text evidence="2">The sequence shown here is derived from an EMBL/GenBank/DDBJ whole genome shotgun (WGS) entry which is preliminary data.</text>
</comment>
<dbReference type="EMBL" id="LUHQ01000001">
    <property type="protein sequence ID" value="OAP14174.1"/>
    <property type="molecule type" value="Genomic_DNA"/>
</dbReference>
<organism evidence="2 3">
    <name type="scientific">Arabidopsis thaliana</name>
    <name type="common">Mouse-ear cress</name>
    <dbReference type="NCBI Taxonomy" id="3702"/>
    <lineage>
        <taxon>Eukaryota</taxon>
        <taxon>Viridiplantae</taxon>
        <taxon>Streptophyta</taxon>
        <taxon>Embryophyta</taxon>
        <taxon>Tracheophyta</taxon>
        <taxon>Spermatophyta</taxon>
        <taxon>Magnoliopsida</taxon>
        <taxon>eudicotyledons</taxon>
        <taxon>Gunneridae</taxon>
        <taxon>Pentapetalae</taxon>
        <taxon>rosids</taxon>
        <taxon>malvids</taxon>
        <taxon>Brassicales</taxon>
        <taxon>Brassicaceae</taxon>
        <taxon>Camelineae</taxon>
        <taxon>Arabidopsis</taxon>
    </lineage>
</organism>
<dbReference type="InterPro" id="IPR051761">
    <property type="entry name" value="MLP-like_ligand-binding"/>
</dbReference>
<accession>A0A178W7X0</accession>
<name>A0A178W7X0_ARATH</name>
<dbReference type="AlphaFoldDB" id="A0A178W7X0"/>
<dbReference type="InterPro" id="IPR023393">
    <property type="entry name" value="START-like_dom_sf"/>
</dbReference>
<dbReference type="SMART" id="SM01037">
    <property type="entry name" value="Bet_v_1"/>
    <property type="match status" value="1"/>
</dbReference>
<sequence length="141" mass="16236">MTLNGYLSTDFHIKSPAKKFFQTCIETMDLPKDDVTVEIEEVALEKKKTTFRIEGFQISEWYNSFKGTITPDTATSQNPDGYKKLEGTMTITHVEDNDCDRAILTVKYEKISSAIKDPGTIMDTFVEFFKEMDEYLVEDFN</sequence>
<dbReference type="Gene3D" id="3.30.530.20">
    <property type="match status" value="2"/>
</dbReference>
<gene>
    <name evidence="2" type="ordered locus">AXX17_At1g25170</name>
</gene>
<evidence type="ECO:0000313" key="2">
    <source>
        <dbReference type="EMBL" id="OAP14174.1"/>
    </source>
</evidence>
<dbReference type="Pfam" id="PF00407">
    <property type="entry name" value="Bet_v_1"/>
    <property type="match status" value="1"/>
</dbReference>
<feature type="domain" description="Bet v I/Major latex protein" evidence="1">
    <location>
        <begin position="2"/>
        <end position="139"/>
    </location>
</feature>
<dbReference type="SUPFAM" id="SSF55961">
    <property type="entry name" value="Bet v1-like"/>
    <property type="match status" value="1"/>
</dbReference>
<protein>
    <recommendedName>
        <fullName evidence="1">Bet v I/Major latex protein domain-containing protein</fullName>
    </recommendedName>
</protein>
<reference evidence="3" key="1">
    <citation type="journal article" date="2016" name="Proc. Natl. Acad. Sci. U.S.A.">
        <title>Chromosome-level assembly of Arabidopsis thaliana Ler reveals the extent of translocation and inversion polymorphisms.</title>
        <authorList>
            <person name="Zapata L."/>
            <person name="Ding J."/>
            <person name="Willing E.M."/>
            <person name="Hartwig B."/>
            <person name="Bezdan D."/>
            <person name="Jiao W.B."/>
            <person name="Patel V."/>
            <person name="Velikkakam James G."/>
            <person name="Koornneef M."/>
            <person name="Ossowski S."/>
            <person name="Schneeberger K."/>
        </authorList>
    </citation>
    <scope>NUCLEOTIDE SEQUENCE [LARGE SCALE GENOMIC DNA]</scope>
    <source>
        <strain evidence="3">cv. Landsberg erecta</strain>
    </source>
</reference>
<dbReference type="InterPro" id="IPR000916">
    <property type="entry name" value="Bet_v_I/MLP"/>
</dbReference>
<dbReference type="GO" id="GO:0006952">
    <property type="term" value="P:defense response"/>
    <property type="evidence" value="ECO:0007669"/>
    <property type="project" value="InterPro"/>
</dbReference>
<dbReference type="Proteomes" id="UP000078284">
    <property type="component" value="Chromosome 1"/>
</dbReference>
<evidence type="ECO:0000313" key="3">
    <source>
        <dbReference type="Proteomes" id="UP000078284"/>
    </source>
</evidence>
<proteinExistence type="predicted"/>
<dbReference type="ExpressionAtlas" id="A0A178W7X0">
    <property type="expression patterns" value="baseline and differential"/>
</dbReference>
<evidence type="ECO:0000259" key="1">
    <source>
        <dbReference type="SMART" id="SM01037"/>
    </source>
</evidence>
<dbReference type="PANTHER" id="PTHR31907">
    <property type="entry name" value="MLP-LIKE PROTEIN 423"/>
    <property type="match status" value="1"/>
</dbReference>